<dbReference type="Pfam" id="PF00069">
    <property type="entry name" value="Pkinase"/>
    <property type="match status" value="1"/>
</dbReference>
<proteinExistence type="predicted"/>
<evidence type="ECO:0000313" key="8">
    <source>
        <dbReference type="Proteomes" id="UP000626026"/>
    </source>
</evidence>
<reference evidence="7 8" key="1">
    <citation type="journal article" date="2013" name="Int. J. Syst. Evol. Microbiol.">
        <title>Roseomonas aerophila sp. nov., isolated from air.</title>
        <authorList>
            <person name="Kim S.J."/>
            <person name="Weon H.Y."/>
            <person name="Ahn J.H."/>
            <person name="Hong S.B."/>
            <person name="Seok S.J."/>
            <person name="Whang K.S."/>
            <person name="Kwon S.W."/>
        </authorList>
    </citation>
    <scope>NUCLEOTIDE SEQUENCE [LARGE SCALE GENOMIC DNA]</scope>
    <source>
        <strain evidence="7 8">NBRC 108923</strain>
    </source>
</reference>
<dbReference type="PROSITE" id="PS00107">
    <property type="entry name" value="PROTEIN_KINASE_ATP"/>
    <property type="match status" value="1"/>
</dbReference>
<dbReference type="SMART" id="SM00220">
    <property type="entry name" value="S_TKc"/>
    <property type="match status" value="1"/>
</dbReference>
<keyword evidence="4 5" id="KW-0067">ATP-binding</keyword>
<dbReference type="PROSITE" id="PS50011">
    <property type="entry name" value="PROTEIN_KINASE_DOM"/>
    <property type="match status" value="1"/>
</dbReference>
<keyword evidence="2 5" id="KW-0547">Nucleotide-binding</keyword>
<dbReference type="CDD" id="cd14014">
    <property type="entry name" value="STKc_PknB_like"/>
    <property type="match status" value="1"/>
</dbReference>
<evidence type="ECO:0000256" key="4">
    <source>
        <dbReference type="ARBA" id="ARBA00022840"/>
    </source>
</evidence>
<dbReference type="InterPro" id="IPR008271">
    <property type="entry name" value="Ser/Thr_kinase_AS"/>
</dbReference>
<dbReference type="InterPro" id="IPR017441">
    <property type="entry name" value="Protein_kinase_ATP_BS"/>
</dbReference>
<dbReference type="PANTHER" id="PTHR43289:SF6">
    <property type="entry name" value="SERINE_THREONINE-PROTEIN KINASE NEKL-3"/>
    <property type="match status" value="1"/>
</dbReference>
<accession>A0ABR7RKJ0</accession>
<dbReference type="PANTHER" id="PTHR43289">
    <property type="entry name" value="MITOGEN-ACTIVATED PROTEIN KINASE KINASE KINASE 20-RELATED"/>
    <property type="match status" value="1"/>
</dbReference>
<evidence type="ECO:0000256" key="1">
    <source>
        <dbReference type="ARBA" id="ARBA00022679"/>
    </source>
</evidence>
<name>A0ABR7RKJ0_9PROT</name>
<feature type="binding site" evidence="5">
    <location>
        <position position="62"/>
    </location>
    <ligand>
        <name>ATP</name>
        <dbReference type="ChEBI" id="CHEBI:30616"/>
    </ligand>
</feature>
<evidence type="ECO:0000256" key="2">
    <source>
        <dbReference type="ARBA" id="ARBA00022741"/>
    </source>
</evidence>
<evidence type="ECO:0000256" key="3">
    <source>
        <dbReference type="ARBA" id="ARBA00022777"/>
    </source>
</evidence>
<dbReference type="SUPFAM" id="SSF56112">
    <property type="entry name" value="Protein kinase-like (PK-like)"/>
    <property type="match status" value="1"/>
</dbReference>
<dbReference type="InterPro" id="IPR000719">
    <property type="entry name" value="Prot_kinase_dom"/>
</dbReference>
<organism evidence="7 8">
    <name type="scientific">Teichococcus aerophilus</name>
    <dbReference type="NCBI Taxonomy" id="1224513"/>
    <lineage>
        <taxon>Bacteria</taxon>
        <taxon>Pseudomonadati</taxon>
        <taxon>Pseudomonadota</taxon>
        <taxon>Alphaproteobacteria</taxon>
        <taxon>Acetobacterales</taxon>
        <taxon>Roseomonadaceae</taxon>
        <taxon>Roseomonas</taxon>
    </lineage>
</organism>
<gene>
    <name evidence="7" type="ORF">IBL26_09640</name>
</gene>
<keyword evidence="3 7" id="KW-0418">Kinase</keyword>
<dbReference type="Gene3D" id="1.10.510.10">
    <property type="entry name" value="Transferase(Phosphotransferase) domain 1"/>
    <property type="match status" value="1"/>
</dbReference>
<evidence type="ECO:0000259" key="6">
    <source>
        <dbReference type="PROSITE" id="PS50011"/>
    </source>
</evidence>
<dbReference type="InterPro" id="IPR011009">
    <property type="entry name" value="Kinase-like_dom_sf"/>
</dbReference>
<evidence type="ECO:0000256" key="5">
    <source>
        <dbReference type="PROSITE-ProRule" id="PRU10141"/>
    </source>
</evidence>
<comment type="caution">
    <text evidence="7">The sequence shown here is derived from an EMBL/GenBank/DDBJ whole genome shotgun (WGS) entry which is preliminary data.</text>
</comment>
<dbReference type="PROSITE" id="PS00108">
    <property type="entry name" value="PROTEIN_KINASE_ST"/>
    <property type="match status" value="1"/>
</dbReference>
<dbReference type="Proteomes" id="UP000626026">
    <property type="component" value="Unassembled WGS sequence"/>
</dbReference>
<keyword evidence="1" id="KW-0808">Transferase</keyword>
<feature type="domain" description="Protein kinase" evidence="6">
    <location>
        <begin position="32"/>
        <end position="280"/>
    </location>
</feature>
<dbReference type="GO" id="GO:0004674">
    <property type="term" value="F:protein serine/threonine kinase activity"/>
    <property type="evidence" value="ECO:0007669"/>
    <property type="project" value="UniProtKB-KW"/>
</dbReference>
<dbReference type="EMBL" id="JACTVA010000013">
    <property type="protein sequence ID" value="MBC9207094.1"/>
    <property type="molecule type" value="Genomic_DNA"/>
</dbReference>
<sequence>MVGLVPFGRRRAMMHPAIGWRSRMRLRLNHEWMLGDRIGAGGFGQVFEARCISGDVGPAVAKLVSKASGAQREMLFTDLDGIRNVVPIIDSGETDGHWVLIMPRAQASLRQHITDAGGTMPLEDALAVMADIALALSDMNGKVVHRDLKPENVLLLEGRWCLADFGISRYAEATTAPDTLKYAMSFAYAAPERWRGERATGAADVYALGVIAQELLSGSRPFPGPDMHDFREQHLHADPVPLAGVSTALASVIAECLYKSAGTRPSPANLLARLEAAQRVPASQGRSRLREANGMNVARMGQEARQASSARSDADRRRELVRDAQASFRRLSEQVRDAIKTDAPTATIRPARDGGWSASLNGATLSLSGLVAVAEKPWEGWEAPAFNVAAAASIEVRVPSNRYDYDGRSHALWFGDIKEAGRYGWYEAAFMLSPFSRQRSRLAPFSLPPGEAAAKALWTGLAEYQMAWPFTPFSSESLEDFIDRWLGWFADGTRGRLHHPNTMPERPSEGSWRR</sequence>
<evidence type="ECO:0000313" key="7">
    <source>
        <dbReference type="EMBL" id="MBC9207094.1"/>
    </source>
</evidence>
<protein>
    <submittedName>
        <fullName evidence="7">Serine/threonine protein kinase</fullName>
    </submittedName>
</protein>
<keyword evidence="8" id="KW-1185">Reference proteome</keyword>
<keyword evidence="7" id="KW-0723">Serine/threonine-protein kinase</keyword>